<feature type="compositionally biased region" description="Basic residues" evidence="1">
    <location>
        <begin position="148"/>
        <end position="164"/>
    </location>
</feature>
<dbReference type="InterPro" id="IPR007019">
    <property type="entry name" value="SURF6"/>
</dbReference>
<dbReference type="GO" id="GO:0042273">
    <property type="term" value="P:ribosomal large subunit biogenesis"/>
    <property type="evidence" value="ECO:0007669"/>
    <property type="project" value="TreeGrafter"/>
</dbReference>
<dbReference type="PANTHER" id="PTHR14369:SF0">
    <property type="entry name" value="SURFEIT LOCUS PROTEIN 6"/>
    <property type="match status" value="1"/>
</dbReference>
<dbReference type="AlphaFoldDB" id="A0A7S3NE02"/>
<protein>
    <recommendedName>
        <fullName evidence="3">Ribosomal RNA-processing protein 14/surfeit locus protein 6 C-terminal domain-containing protein</fullName>
    </recommendedName>
</protein>
<feature type="region of interest" description="Disordered" evidence="1">
    <location>
        <begin position="59"/>
        <end position="117"/>
    </location>
</feature>
<feature type="compositionally biased region" description="Basic and acidic residues" evidence="1">
    <location>
        <begin position="70"/>
        <end position="106"/>
    </location>
</feature>
<dbReference type="GO" id="GO:0042274">
    <property type="term" value="P:ribosomal small subunit biogenesis"/>
    <property type="evidence" value="ECO:0007669"/>
    <property type="project" value="TreeGrafter"/>
</dbReference>
<feature type="region of interest" description="Disordered" evidence="1">
    <location>
        <begin position="129"/>
        <end position="183"/>
    </location>
</feature>
<dbReference type="EMBL" id="HBIJ01002609">
    <property type="protein sequence ID" value="CAE0361054.1"/>
    <property type="molecule type" value="Transcribed_RNA"/>
</dbReference>
<sequence>MPEAQKKKKKTTKGVEEVSLVERIQRYDEYLGEVLSGLPQEYIKEQEPEISAYAQKKFYKNASGSTPAQTRKEASKRGKRLKYDLDAREKLESDEKNAQPEEEIKVPKLLMQTEGSNLEELREKYQAKLAQVRGTRGQPDDSKIAERRAKKKGKKSSNDKKHKQEIKPPSAQKKVEKPTSTLQIPDVTVATVRAPKTQLIKARAPGSKTKRLKALVEEAETKKATLADLRAQGKDDEAKRIEWNDALKIATGERRAPTDPAKIKKALKQREKKKVKSKIAWEKRLKDATPEANEEDKSRRAQRRDRKKKNKDRPKSGEDDESSKKRRKRLAPWERPGSTTKDDDNITDA</sequence>
<evidence type="ECO:0000256" key="1">
    <source>
        <dbReference type="SAM" id="MobiDB-lite"/>
    </source>
</evidence>
<evidence type="ECO:0000313" key="2">
    <source>
        <dbReference type="EMBL" id="CAE0361054.1"/>
    </source>
</evidence>
<accession>A0A7S3NE02</accession>
<dbReference type="GO" id="GO:0003677">
    <property type="term" value="F:DNA binding"/>
    <property type="evidence" value="ECO:0007669"/>
    <property type="project" value="TreeGrafter"/>
</dbReference>
<dbReference type="GO" id="GO:0005730">
    <property type="term" value="C:nucleolus"/>
    <property type="evidence" value="ECO:0007669"/>
    <property type="project" value="TreeGrafter"/>
</dbReference>
<feature type="compositionally biased region" description="Basic residues" evidence="1">
    <location>
        <begin position="263"/>
        <end position="277"/>
    </location>
</feature>
<feature type="compositionally biased region" description="Basic and acidic residues" evidence="1">
    <location>
        <begin position="340"/>
        <end position="349"/>
    </location>
</feature>
<evidence type="ECO:0008006" key="3">
    <source>
        <dbReference type="Google" id="ProtNLM"/>
    </source>
</evidence>
<reference evidence="2" key="1">
    <citation type="submission" date="2021-01" db="EMBL/GenBank/DDBJ databases">
        <authorList>
            <person name="Corre E."/>
            <person name="Pelletier E."/>
            <person name="Niang G."/>
            <person name="Scheremetjew M."/>
            <person name="Finn R."/>
            <person name="Kale V."/>
            <person name="Holt S."/>
            <person name="Cochrane G."/>
            <person name="Meng A."/>
            <person name="Brown T."/>
            <person name="Cohen L."/>
        </authorList>
    </citation>
    <scope>NUCLEOTIDE SEQUENCE</scope>
    <source>
        <strain evidence="2">CCMP1510</strain>
    </source>
</reference>
<name>A0A7S3NE02_9STRA</name>
<organism evidence="2">
    <name type="scientific">Aureoumbra lagunensis</name>
    <dbReference type="NCBI Taxonomy" id="44058"/>
    <lineage>
        <taxon>Eukaryota</taxon>
        <taxon>Sar</taxon>
        <taxon>Stramenopiles</taxon>
        <taxon>Ochrophyta</taxon>
        <taxon>Pelagophyceae</taxon>
        <taxon>Pelagomonadales</taxon>
        <taxon>Aureoumbra</taxon>
    </lineage>
</organism>
<proteinExistence type="predicted"/>
<feature type="compositionally biased region" description="Basic residues" evidence="1">
    <location>
        <begin position="300"/>
        <end position="312"/>
    </location>
</feature>
<dbReference type="GO" id="GO:0003723">
    <property type="term" value="F:RNA binding"/>
    <property type="evidence" value="ECO:0007669"/>
    <property type="project" value="TreeGrafter"/>
</dbReference>
<gene>
    <name evidence="2" type="ORF">ALAG00032_LOCUS1786</name>
</gene>
<dbReference type="PANTHER" id="PTHR14369">
    <property type="entry name" value="SURFEIT LOCUS PROTEIN 6"/>
    <property type="match status" value="1"/>
</dbReference>
<feature type="compositionally biased region" description="Basic and acidic residues" evidence="1">
    <location>
        <begin position="279"/>
        <end position="299"/>
    </location>
</feature>
<feature type="compositionally biased region" description="Basic and acidic residues" evidence="1">
    <location>
        <begin position="138"/>
        <end position="147"/>
    </location>
</feature>
<feature type="region of interest" description="Disordered" evidence="1">
    <location>
        <begin position="251"/>
        <end position="349"/>
    </location>
</feature>